<dbReference type="CDD" id="cd00170">
    <property type="entry name" value="SEC14"/>
    <property type="match status" value="1"/>
</dbReference>
<dbReference type="Bgee" id="ENSORLG00000004307">
    <property type="expression patterns" value="Expressed in liver and 12 other cell types or tissues"/>
</dbReference>
<sequence length="253" mass="28445">MNGAELSELPDESEQLRAFVSRLRQAADEAGGGPAGPPLSDGFLLKFLRARDFDVELSLKLLLNYLRWRRDSPEISSCLSPSSVLGLLHMSYHAVLPQRDHAGSRVLIYRIGQWNTKDWSPYQVFRVSLMTSEIISMETETQRRGLKAIFDLQGWSLGHALQINPSLAKKISCVLSIHMHGADFHSDLRHFFHPHVLPPEYGGHGPGIDEACQDWTNQLLHFEHILSQIAAHPTGDICSCPDEPLIRKEVHSE</sequence>
<evidence type="ECO:0000259" key="2">
    <source>
        <dbReference type="SMART" id="SM01100"/>
    </source>
</evidence>
<dbReference type="Pfam" id="PF00650">
    <property type="entry name" value="CRAL_TRIO"/>
    <property type="match status" value="1"/>
</dbReference>
<keyword evidence="4" id="KW-1185">Reference proteome</keyword>
<dbReference type="AlphaFoldDB" id="A0A3B3IB29"/>
<gene>
    <name evidence="3" type="primary">TTPA</name>
</gene>
<dbReference type="GO" id="GO:0008289">
    <property type="term" value="F:lipid binding"/>
    <property type="evidence" value="ECO:0007669"/>
    <property type="project" value="UniProtKB-KW"/>
</dbReference>
<dbReference type="InterPro" id="IPR036865">
    <property type="entry name" value="CRAL-TRIO_dom_sf"/>
</dbReference>
<organism evidence="3 4">
    <name type="scientific">Oryzias latipes</name>
    <name type="common">Japanese rice fish</name>
    <name type="synonym">Japanese killifish</name>
    <dbReference type="NCBI Taxonomy" id="8090"/>
    <lineage>
        <taxon>Eukaryota</taxon>
        <taxon>Metazoa</taxon>
        <taxon>Chordata</taxon>
        <taxon>Craniata</taxon>
        <taxon>Vertebrata</taxon>
        <taxon>Euteleostomi</taxon>
        <taxon>Actinopterygii</taxon>
        <taxon>Neopterygii</taxon>
        <taxon>Teleostei</taxon>
        <taxon>Neoteleostei</taxon>
        <taxon>Acanthomorphata</taxon>
        <taxon>Ovalentaria</taxon>
        <taxon>Atherinomorphae</taxon>
        <taxon>Beloniformes</taxon>
        <taxon>Adrianichthyidae</taxon>
        <taxon>Oryziinae</taxon>
        <taxon>Oryzias</taxon>
    </lineage>
</organism>
<dbReference type="Proteomes" id="UP000001038">
    <property type="component" value="Chromosome 17"/>
</dbReference>
<dbReference type="Ensembl" id="ENSORLT00000042546.1">
    <property type="protein sequence ID" value="ENSORLP00000040951.1"/>
    <property type="gene ID" value="ENSORLG00000004307.2"/>
</dbReference>
<dbReference type="Pfam" id="PF03765">
    <property type="entry name" value="CRAL_TRIO_N"/>
    <property type="match status" value="1"/>
</dbReference>
<accession>A0A3B3IB29</accession>
<dbReference type="InterPro" id="IPR011074">
    <property type="entry name" value="CRAL/TRIO_N_dom"/>
</dbReference>
<dbReference type="PANTHER" id="PTHR10174:SF225">
    <property type="entry name" value="ALPHA-TOCOPHEROL TRANSFER PROTEIN"/>
    <property type="match status" value="1"/>
</dbReference>
<dbReference type="PRINTS" id="PR00180">
    <property type="entry name" value="CRETINALDHBP"/>
</dbReference>
<dbReference type="InterPro" id="IPR036273">
    <property type="entry name" value="CRAL/TRIO_N_dom_sf"/>
</dbReference>
<reference evidence="3" key="2">
    <citation type="submission" date="2025-08" db="UniProtKB">
        <authorList>
            <consortium name="Ensembl"/>
        </authorList>
    </citation>
    <scope>IDENTIFICATION</scope>
    <source>
        <strain evidence="3">Hd-rR</strain>
    </source>
</reference>
<proteinExistence type="predicted"/>
<reference evidence="3 4" key="1">
    <citation type="journal article" date="2007" name="Nature">
        <title>The medaka draft genome and insights into vertebrate genome evolution.</title>
        <authorList>
            <person name="Kasahara M."/>
            <person name="Naruse K."/>
            <person name="Sasaki S."/>
            <person name="Nakatani Y."/>
            <person name="Qu W."/>
            <person name="Ahsan B."/>
            <person name="Yamada T."/>
            <person name="Nagayasu Y."/>
            <person name="Doi K."/>
            <person name="Kasai Y."/>
            <person name="Jindo T."/>
            <person name="Kobayashi D."/>
            <person name="Shimada A."/>
            <person name="Toyoda A."/>
            <person name="Kuroki Y."/>
            <person name="Fujiyama A."/>
            <person name="Sasaki T."/>
            <person name="Shimizu A."/>
            <person name="Asakawa S."/>
            <person name="Shimizu N."/>
            <person name="Hashimoto S."/>
            <person name="Yang J."/>
            <person name="Lee Y."/>
            <person name="Matsushima K."/>
            <person name="Sugano S."/>
            <person name="Sakaizumi M."/>
            <person name="Narita T."/>
            <person name="Ohishi K."/>
            <person name="Haga S."/>
            <person name="Ohta F."/>
            <person name="Nomoto H."/>
            <person name="Nogata K."/>
            <person name="Morishita T."/>
            <person name="Endo T."/>
            <person name="Shin-I T."/>
            <person name="Takeda H."/>
            <person name="Morishita S."/>
            <person name="Kohara Y."/>
        </authorList>
    </citation>
    <scope>NUCLEOTIDE SEQUENCE [LARGE SCALE GENOMIC DNA]</scope>
    <source>
        <strain evidence="3 4">Hd-rR</strain>
    </source>
</reference>
<reference evidence="3" key="3">
    <citation type="submission" date="2025-09" db="UniProtKB">
        <authorList>
            <consortium name="Ensembl"/>
        </authorList>
    </citation>
    <scope>IDENTIFICATION</scope>
    <source>
        <strain evidence="3">Hd-rR</strain>
    </source>
</reference>
<evidence type="ECO:0000313" key="4">
    <source>
        <dbReference type="Proteomes" id="UP000001038"/>
    </source>
</evidence>
<evidence type="ECO:0000256" key="1">
    <source>
        <dbReference type="ARBA" id="ARBA00023121"/>
    </source>
</evidence>
<dbReference type="InterPro" id="IPR001251">
    <property type="entry name" value="CRAL-TRIO_dom"/>
</dbReference>
<dbReference type="PANTHER" id="PTHR10174">
    <property type="entry name" value="ALPHA-TOCOPHEROL TRANSFER PROTEIN-RELATED"/>
    <property type="match status" value="1"/>
</dbReference>
<dbReference type="SUPFAM" id="SSF46938">
    <property type="entry name" value="CRAL/TRIO N-terminal domain"/>
    <property type="match status" value="1"/>
</dbReference>
<keyword evidence="1" id="KW-0446">Lipid-binding</keyword>
<name>A0A3B3IB29_ORYLA</name>
<dbReference type="SMART" id="SM01100">
    <property type="entry name" value="CRAL_TRIO_N"/>
    <property type="match status" value="1"/>
</dbReference>
<dbReference type="Gene3D" id="3.40.525.10">
    <property type="entry name" value="CRAL-TRIO lipid binding domain"/>
    <property type="match status" value="2"/>
</dbReference>
<dbReference type="Gene3D" id="1.20.5.1200">
    <property type="entry name" value="Alpha-tocopherol transfer"/>
    <property type="match status" value="2"/>
</dbReference>
<dbReference type="GeneTree" id="ENSGT00940000159203"/>
<protein>
    <submittedName>
        <fullName evidence="3">Alpha tocopherol transfer protein</fullName>
    </submittedName>
</protein>
<dbReference type="FunFam" id="1.10.8.20:FF:000003">
    <property type="entry name" value="Alpha-tocopherol transfer protein"/>
    <property type="match status" value="1"/>
</dbReference>
<dbReference type="SUPFAM" id="SSF52087">
    <property type="entry name" value="CRAL/TRIO domain"/>
    <property type="match status" value="1"/>
</dbReference>
<dbReference type="Gene3D" id="1.10.8.20">
    <property type="entry name" value="N-terminal domain of phosphatidylinositol transfer protein sec14p"/>
    <property type="match status" value="1"/>
</dbReference>
<feature type="domain" description="CRAL/TRIO N-terminal" evidence="2">
    <location>
        <begin position="40"/>
        <end position="65"/>
    </location>
</feature>
<evidence type="ECO:0000313" key="3">
    <source>
        <dbReference type="Ensembl" id="ENSORLP00000040951.1"/>
    </source>
</evidence>